<proteinExistence type="predicted"/>
<feature type="region of interest" description="Disordered" evidence="1">
    <location>
        <begin position="25"/>
        <end position="114"/>
    </location>
</feature>
<dbReference type="Proteomes" id="UP001152622">
    <property type="component" value="Chromosome 9"/>
</dbReference>
<evidence type="ECO:0000313" key="3">
    <source>
        <dbReference type="Proteomes" id="UP001152622"/>
    </source>
</evidence>
<name>A0A9Q1IPC5_SYNKA</name>
<accession>A0A9Q1IPC5</accession>
<comment type="caution">
    <text evidence="2">The sequence shown here is derived from an EMBL/GenBank/DDBJ whole genome shotgun (WGS) entry which is preliminary data.</text>
</comment>
<protein>
    <submittedName>
        <fullName evidence="2">Uncharacterized protein</fullName>
    </submittedName>
</protein>
<organism evidence="2 3">
    <name type="scientific">Synaphobranchus kaupii</name>
    <name type="common">Kaup's arrowtooth eel</name>
    <dbReference type="NCBI Taxonomy" id="118154"/>
    <lineage>
        <taxon>Eukaryota</taxon>
        <taxon>Metazoa</taxon>
        <taxon>Chordata</taxon>
        <taxon>Craniata</taxon>
        <taxon>Vertebrata</taxon>
        <taxon>Euteleostomi</taxon>
        <taxon>Actinopterygii</taxon>
        <taxon>Neopterygii</taxon>
        <taxon>Teleostei</taxon>
        <taxon>Anguilliformes</taxon>
        <taxon>Synaphobranchidae</taxon>
        <taxon>Synaphobranchus</taxon>
    </lineage>
</organism>
<reference evidence="2" key="1">
    <citation type="journal article" date="2023" name="Science">
        <title>Genome structures resolve the early diversification of teleost fishes.</title>
        <authorList>
            <person name="Parey E."/>
            <person name="Louis A."/>
            <person name="Montfort J."/>
            <person name="Bouchez O."/>
            <person name="Roques C."/>
            <person name="Iampietro C."/>
            <person name="Lluch J."/>
            <person name="Castinel A."/>
            <person name="Donnadieu C."/>
            <person name="Desvignes T."/>
            <person name="Floi Bucao C."/>
            <person name="Jouanno E."/>
            <person name="Wen M."/>
            <person name="Mejri S."/>
            <person name="Dirks R."/>
            <person name="Jansen H."/>
            <person name="Henkel C."/>
            <person name="Chen W.J."/>
            <person name="Zahm M."/>
            <person name="Cabau C."/>
            <person name="Klopp C."/>
            <person name="Thompson A.W."/>
            <person name="Robinson-Rechavi M."/>
            <person name="Braasch I."/>
            <person name="Lecointre G."/>
            <person name="Bobe J."/>
            <person name="Postlethwait J.H."/>
            <person name="Berthelot C."/>
            <person name="Roest Crollius H."/>
            <person name="Guiguen Y."/>
        </authorList>
    </citation>
    <scope>NUCLEOTIDE SEQUENCE</scope>
    <source>
        <strain evidence="2">WJC10195</strain>
    </source>
</reference>
<gene>
    <name evidence="2" type="ORF">SKAU_G00246040</name>
</gene>
<dbReference type="AlphaFoldDB" id="A0A9Q1IPC5"/>
<evidence type="ECO:0000256" key="1">
    <source>
        <dbReference type="SAM" id="MobiDB-lite"/>
    </source>
</evidence>
<evidence type="ECO:0000313" key="2">
    <source>
        <dbReference type="EMBL" id="KAJ8349474.1"/>
    </source>
</evidence>
<dbReference type="EMBL" id="JAINUF010000009">
    <property type="protein sequence ID" value="KAJ8349474.1"/>
    <property type="molecule type" value="Genomic_DNA"/>
</dbReference>
<sequence>MNKLHQYENRQRRRQELLQHITSFLKEEEVDEDHHRGKGATPSPKRSPSGLHSHTSLTPPPSHSPPSPVKQTHNMEPRADGHTTAYMSLGPGSEAKHWASSTPPSRTRSRYKPQGYLNAMVILDKASSLAYNSS</sequence>
<keyword evidence="3" id="KW-1185">Reference proteome</keyword>
<feature type="compositionally biased region" description="Pro residues" evidence="1">
    <location>
        <begin position="58"/>
        <end position="68"/>
    </location>
</feature>